<dbReference type="AlphaFoldDB" id="A0A918R6M3"/>
<dbReference type="SUPFAM" id="SSF53448">
    <property type="entry name" value="Nucleotide-diphospho-sugar transferases"/>
    <property type="match status" value="1"/>
</dbReference>
<dbReference type="InterPro" id="IPR029044">
    <property type="entry name" value="Nucleotide-diphossugar_trans"/>
</dbReference>
<sequence length="602" mass="65683">MLSVLIYGRNDAYGGTAQRRSALSINALADVLAEDDEIIFVDYNTEDHKLTFPEAIADTLTVRAQGLVKVVRVRPRHHAQLTSAGAAPVVESIARNIGLRHTNAANRWILSTNPDVVLMPPVEGLRALLAGLEDGYYAAPRFELPRMLWQRLPRHDPAAVHAAIDRFAAPLHLDEEVRHYLPELGFDAPGDFQLVLRRDLMAMGGFDEAMQQAWHVDANLMARLALTYGAPGSLAGRLRVYHCEHTADTVAKHSAGRREDSFEDFVTNLAGPIANAGRPWGGEGIVFEIFPLASTEHPDTAEAVAAVIGGPSRGPYLAVYGPESFDQVPRHEARNLTFVMDRLFPLSRSARLIWIGGAGELRARVEQTLARLGFVHPLLDAADPGAMAAADLVLLDNAPADAAQDEVAVFEQQIEALLQAEAERLERAAQPRQVIAINAIHSRLETFLIEWFDVVLSPFTTRLRPALLRHPEARIGSWLGDLSVGDAGARAQDGEAIAIRRGVCGHVFYGPYRRLLTGKYGARVEWVFESGADGRLVLEVVQGETFLAQIDCVLAPDTPTGCELEFVVPQTGRPIGAEPVQIRLWTDGQGAGTVTGVTVSRR</sequence>
<comment type="caution">
    <text evidence="1">The sequence shown here is derived from an EMBL/GenBank/DDBJ whole genome shotgun (WGS) entry which is preliminary data.</text>
</comment>
<gene>
    <name evidence="1" type="ORF">GCM10011617_00050</name>
</gene>
<reference evidence="1" key="1">
    <citation type="journal article" date="2014" name="Int. J. Syst. Evol. Microbiol.">
        <title>Complete genome sequence of Corynebacterium casei LMG S-19264T (=DSM 44701T), isolated from a smear-ripened cheese.</title>
        <authorList>
            <consortium name="US DOE Joint Genome Institute (JGI-PGF)"/>
            <person name="Walter F."/>
            <person name="Albersmeier A."/>
            <person name="Kalinowski J."/>
            <person name="Ruckert C."/>
        </authorList>
    </citation>
    <scope>NUCLEOTIDE SEQUENCE</scope>
    <source>
        <strain evidence="1">KCTC 32422</strain>
    </source>
</reference>
<evidence type="ECO:0000313" key="2">
    <source>
        <dbReference type="Proteomes" id="UP000634139"/>
    </source>
</evidence>
<dbReference type="EMBL" id="BMZD01000001">
    <property type="protein sequence ID" value="GGZ85646.1"/>
    <property type="molecule type" value="Genomic_DNA"/>
</dbReference>
<evidence type="ECO:0000313" key="1">
    <source>
        <dbReference type="EMBL" id="GGZ85646.1"/>
    </source>
</evidence>
<organism evidence="1 2">
    <name type="scientific">Novosphingobium arvoryzae</name>
    <dbReference type="NCBI Taxonomy" id="1256514"/>
    <lineage>
        <taxon>Bacteria</taxon>
        <taxon>Pseudomonadati</taxon>
        <taxon>Pseudomonadota</taxon>
        <taxon>Alphaproteobacteria</taxon>
        <taxon>Sphingomonadales</taxon>
        <taxon>Sphingomonadaceae</taxon>
        <taxon>Novosphingobium</taxon>
    </lineage>
</organism>
<dbReference type="Proteomes" id="UP000634139">
    <property type="component" value="Unassembled WGS sequence"/>
</dbReference>
<accession>A0A918R6M3</accession>
<reference evidence="1" key="2">
    <citation type="submission" date="2020-09" db="EMBL/GenBank/DDBJ databases">
        <authorList>
            <person name="Sun Q."/>
            <person name="Kim S."/>
        </authorList>
    </citation>
    <scope>NUCLEOTIDE SEQUENCE</scope>
    <source>
        <strain evidence="1">KCTC 32422</strain>
    </source>
</reference>
<keyword evidence="2" id="KW-1185">Reference proteome</keyword>
<proteinExistence type="predicted"/>
<name>A0A918R6M3_9SPHN</name>
<dbReference type="RefSeq" id="WP_189538391.1">
    <property type="nucleotide sequence ID" value="NZ_BMZD01000001.1"/>
</dbReference>
<dbReference type="Gene3D" id="3.90.550.10">
    <property type="entry name" value="Spore Coat Polysaccharide Biosynthesis Protein SpsA, Chain A"/>
    <property type="match status" value="1"/>
</dbReference>
<protein>
    <submittedName>
        <fullName evidence="1">Uncharacterized protein</fullName>
    </submittedName>
</protein>